<comment type="catalytic activity">
    <reaction evidence="10">
        <text>indole-3-pyruvate + NADPH + O2 + H(+) = (indol-3-yl)acetate + CO2 + NADP(+) + H2O</text>
        <dbReference type="Rhea" id="RHEA:34331"/>
        <dbReference type="ChEBI" id="CHEBI:15377"/>
        <dbReference type="ChEBI" id="CHEBI:15378"/>
        <dbReference type="ChEBI" id="CHEBI:15379"/>
        <dbReference type="ChEBI" id="CHEBI:16526"/>
        <dbReference type="ChEBI" id="CHEBI:17640"/>
        <dbReference type="ChEBI" id="CHEBI:30854"/>
        <dbReference type="ChEBI" id="CHEBI:57783"/>
        <dbReference type="ChEBI" id="CHEBI:58349"/>
        <dbReference type="EC" id="1.14.13.168"/>
    </reaction>
</comment>
<dbReference type="InterPro" id="IPR000960">
    <property type="entry name" value="Flavin_mOase"/>
</dbReference>
<dbReference type="SUPFAM" id="SSF51905">
    <property type="entry name" value="FAD/NAD(P)-binding domain"/>
    <property type="match status" value="1"/>
</dbReference>
<evidence type="ECO:0000256" key="9">
    <source>
        <dbReference type="ARBA" id="ARBA00039148"/>
    </source>
</evidence>
<dbReference type="PANTHER" id="PTHR43539:SF77">
    <property type="entry name" value="DISULFIDE OXIDOREDUCTASE_MONOOXYGENASE_OXIDOREDUCTASE"/>
    <property type="match status" value="1"/>
</dbReference>
<gene>
    <name evidence="11" type="ORF">Lalb_Chr13g0296581</name>
</gene>
<sequence>MNMKEVEVVIVGSGPSGIATSACLSQKSIPHILLEREDCYVSLWRKYAYDRLNLHLAKEFCSLPFMPHSSTSPTFLTKAEFLEYIDSYVEHFNINPLYYRSVESAVYDEAEKKWRVEAKNMQEGFVEVYEAKFLVIATGENSEHYVPDIPGLDSYEGETVHSKYYKSGSKYESKEVLVVGCGNSGMEIAYDLHKWGSYPSIVVRSPIHILNKELVQRGMHMLKHLPVEVVDNVITELEKLAYGDLSKYGIYPPNKGPFYLKQVRGNAPVLDIGTIQKIKDGAIKVIPSQIMRIENKKVVFENHMEKEFDVIVFATGYRSIATKWLKDYKYVLNDNGMPKNTYPKHWKGECGLYCAGLSRRGIFGASMDAEAIAKDIHQTISLITTKLQYPSKDI</sequence>
<keyword evidence="5" id="KW-0274">FAD</keyword>
<comment type="pathway">
    <text evidence="2">Plant hormone metabolism; auxin biosynthesis.</text>
</comment>
<evidence type="ECO:0000313" key="12">
    <source>
        <dbReference type="Proteomes" id="UP000447434"/>
    </source>
</evidence>
<protein>
    <recommendedName>
        <fullName evidence="9">indole-3-pyruvate monooxygenase</fullName>
        <ecNumber evidence="9">1.14.13.168</ecNumber>
    </recommendedName>
</protein>
<dbReference type="GO" id="GO:0103075">
    <property type="term" value="F:indole-3-pyruvate monooxygenase activity"/>
    <property type="evidence" value="ECO:0007669"/>
    <property type="project" value="UniProtKB-EC"/>
</dbReference>
<keyword evidence="8" id="KW-0073">Auxin biosynthesis</keyword>
<dbReference type="PRINTS" id="PR00368">
    <property type="entry name" value="FADPNR"/>
</dbReference>
<keyword evidence="12" id="KW-1185">Reference proteome</keyword>
<dbReference type="PROSITE" id="PS51257">
    <property type="entry name" value="PROKAR_LIPOPROTEIN"/>
    <property type="match status" value="1"/>
</dbReference>
<organism evidence="11 12">
    <name type="scientific">Lupinus albus</name>
    <name type="common">White lupine</name>
    <name type="synonym">Lupinus termis</name>
    <dbReference type="NCBI Taxonomy" id="3870"/>
    <lineage>
        <taxon>Eukaryota</taxon>
        <taxon>Viridiplantae</taxon>
        <taxon>Streptophyta</taxon>
        <taxon>Embryophyta</taxon>
        <taxon>Tracheophyta</taxon>
        <taxon>Spermatophyta</taxon>
        <taxon>Magnoliopsida</taxon>
        <taxon>eudicotyledons</taxon>
        <taxon>Gunneridae</taxon>
        <taxon>Pentapetalae</taxon>
        <taxon>rosids</taxon>
        <taxon>fabids</taxon>
        <taxon>Fabales</taxon>
        <taxon>Fabaceae</taxon>
        <taxon>Papilionoideae</taxon>
        <taxon>50 kb inversion clade</taxon>
        <taxon>genistoids sensu lato</taxon>
        <taxon>core genistoids</taxon>
        <taxon>Genisteae</taxon>
        <taxon>Lupinus</taxon>
    </lineage>
</organism>
<dbReference type="PIRSF" id="PIRSF000332">
    <property type="entry name" value="FMO"/>
    <property type="match status" value="1"/>
</dbReference>
<dbReference type="GO" id="GO:0050660">
    <property type="term" value="F:flavin adenine dinucleotide binding"/>
    <property type="evidence" value="ECO:0007669"/>
    <property type="project" value="InterPro"/>
</dbReference>
<evidence type="ECO:0000256" key="5">
    <source>
        <dbReference type="ARBA" id="ARBA00022827"/>
    </source>
</evidence>
<dbReference type="EC" id="1.14.13.168" evidence="9"/>
<dbReference type="AlphaFoldDB" id="A0A6A5NWR0"/>
<keyword evidence="11" id="KW-0503">Monooxygenase</keyword>
<name>A0A6A5NWR0_LUPAL</name>
<dbReference type="PRINTS" id="PR00469">
    <property type="entry name" value="PNDRDTASEII"/>
</dbReference>
<dbReference type="GO" id="GO:0050661">
    <property type="term" value="F:NADP binding"/>
    <property type="evidence" value="ECO:0007669"/>
    <property type="project" value="InterPro"/>
</dbReference>
<dbReference type="OrthoDB" id="66881at2759"/>
<accession>A0A6A5NWR0</accession>
<dbReference type="Pfam" id="PF13738">
    <property type="entry name" value="Pyr_redox_3"/>
    <property type="match status" value="1"/>
</dbReference>
<dbReference type="EMBL" id="WOCE01000013">
    <property type="protein sequence ID" value="KAE9601324.1"/>
    <property type="molecule type" value="Genomic_DNA"/>
</dbReference>
<keyword evidence="4" id="KW-0285">Flavoprotein</keyword>
<reference evidence="12" key="1">
    <citation type="journal article" date="2020" name="Nat. Commun.">
        <title>Genome sequence of the cluster root forming white lupin.</title>
        <authorList>
            <person name="Hufnagel B."/>
            <person name="Marques A."/>
            <person name="Soriano A."/>
            <person name="Marques L."/>
            <person name="Divol F."/>
            <person name="Doumas P."/>
            <person name="Sallet E."/>
            <person name="Mancinotti D."/>
            <person name="Carrere S."/>
            <person name="Marande W."/>
            <person name="Arribat S."/>
            <person name="Keller J."/>
            <person name="Huneau C."/>
            <person name="Blein T."/>
            <person name="Aime D."/>
            <person name="Laguerre M."/>
            <person name="Taylor J."/>
            <person name="Schubert V."/>
            <person name="Nelson M."/>
            <person name="Geu-Flores F."/>
            <person name="Crespi M."/>
            <person name="Gallardo-Guerrero K."/>
            <person name="Delaux P.-M."/>
            <person name="Salse J."/>
            <person name="Berges H."/>
            <person name="Guyot R."/>
            <person name="Gouzy J."/>
            <person name="Peret B."/>
        </authorList>
    </citation>
    <scope>NUCLEOTIDE SEQUENCE [LARGE SCALE GENOMIC DNA]</scope>
    <source>
        <strain evidence="12">cv. Amiga</strain>
    </source>
</reference>
<evidence type="ECO:0000256" key="7">
    <source>
        <dbReference type="ARBA" id="ARBA00023002"/>
    </source>
</evidence>
<dbReference type="InterPro" id="IPR050982">
    <property type="entry name" value="Auxin_biosynth/cation_transpt"/>
</dbReference>
<comment type="cofactor">
    <cofactor evidence="1">
        <name>FAD</name>
        <dbReference type="ChEBI" id="CHEBI:57692"/>
    </cofactor>
</comment>
<dbReference type="Proteomes" id="UP000447434">
    <property type="component" value="Chromosome 13"/>
</dbReference>
<keyword evidence="6" id="KW-0521">NADP</keyword>
<evidence type="ECO:0000256" key="8">
    <source>
        <dbReference type="ARBA" id="ARBA00023070"/>
    </source>
</evidence>
<evidence type="ECO:0000256" key="2">
    <source>
        <dbReference type="ARBA" id="ARBA00004814"/>
    </source>
</evidence>
<dbReference type="GO" id="GO:0009851">
    <property type="term" value="P:auxin biosynthetic process"/>
    <property type="evidence" value="ECO:0007669"/>
    <property type="project" value="UniProtKB-KW"/>
</dbReference>
<keyword evidence="11" id="KW-0670">Pyruvate</keyword>
<dbReference type="PANTHER" id="PTHR43539">
    <property type="entry name" value="FLAVIN-BINDING MONOOXYGENASE-LIKE PROTEIN (AFU_ORTHOLOGUE AFUA_4G09220)"/>
    <property type="match status" value="1"/>
</dbReference>
<comment type="similarity">
    <text evidence="3">Belongs to the FMO family.</text>
</comment>
<evidence type="ECO:0000256" key="3">
    <source>
        <dbReference type="ARBA" id="ARBA00009183"/>
    </source>
</evidence>
<dbReference type="Gene3D" id="3.50.50.60">
    <property type="entry name" value="FAD/NAD(P)-binding domain"/>
    <property type="match status" value="1"/>
</dbReference>
<evidence type="ECO:0000256" key="10">
    <source>
        <dbReference type="ARBA" id="ARBA00047707"/>
    </source>
</evidence>
<evidence type="ECO:0000313" key="11">
    <source>
        <dbReference type="EMBL" id="KAE9601324.1"/>
    </source>
</evidence>
<proteinExistence type="inferred from homology"/>
<evidence type="ECO:0000256" key="4">
    <source>
        <dbReference type="ARBA" id="ARBA00022630"/>
    </source>
</evidence>
<dbReference type="InterPro" id="IPR036188">
    <property type="entry name" value="FAD/NAD-bd_sf"/>
</dbReference>
<comment type="caution">
    <text evidence="11">The sequence shown here is derived from an EMBL/GenBank/DDBJ whole genome shotgun (WGS) entry which is preliminary data.</text>
</comment>
<keyword evidence="7" id="KW-0560">Oxidoreductase</keyword>
<evidence type="ECO:0000256" key="1">
    <source>
        <dbReference type="ARBA" id="ARBA00001974"/>
    </source>
</evidence>
<evidence type="ECO:0000256" key="6">
    <source>
        <dbReference type="ARBA" id="ARBA00022857"/>
    </source>
</evidence>